<dbReference type="Proteomes" id="UP000824175">
    <property type="component" value="Unassembled WGS sequence"/>
</dbReference>
<dbReference type="EMBL" id="DVMJ01000014">
    <property type="protein sequence ID" value="HIU12874.1"/>
    <property type="molecule type" value="Genomic_DNA"/>
</dbReference>
<protein>
    <submittedName>
        <fullName evidence="1">Uncharacterized protein</fullName>
    </submittedName>
</protein>
<organism evidence="1 2">
    <name type="scientific">Candidatus Fimiplasma intestinipullorum</name>
    <dbReference type="NCBI Taxonomy" id="2840825"/>
    <lineage>
        <taxon>Bacteria</taxon>
        <taxon>Bacillati</taxon>
        <taxon>Bacillota</taxon>
        <taxon>Clostridia</taxon>
        <taxon>Eubacteriales</taxon>
        <taxon>Candidatus Fimiplasma</taxon>
    </lineage>
</organism>
<dbReference type="SUPFAM" id="SSF46955">
    <property type="entry name" value="Putative DNA-binding domain"/>
    <property type="match status" value="1"/>
</dbReference>
<dbReference type="InterPro" id="IPR009061">
    <property type="entry name" value="DNA-bd_dom_put_sf"/>
</dbReference>
<gene>
    <name evidence="1" type="ORF">IAD15_02215</name>
</gene>
<evidence type="ECO:0000313" key="1">
    <source>
        <dbReference type="EMBL" id="HIU12874.1"/>
    </source>
</evidence>
<reference evidence="1" key="1">
    <citation type="submission" date="2020-10" db="EMBL/GenBank/DDBJ databases">
        <authorList>
            <person name="Gilroy R."/>
        </authorList>
    </citation>
    <scope>NUCLEOTIDE SEQUENCE</scope>
    <source>
        <strain evidence="1">CHK195-11698</strain>
    </source>
</reference>
<evidence type="ECO:0000313" key="2">
    <source>
        <dbReference type="Proteomes" id="UP000824175"/>
    </source>
</evidence>
<reference evidence="1" key="2">
    <citation type="journal article" date="2021" name="PeerJ">
        <title>Extensive microbial diversity within the chicken gut microbiome revealed by metagenomics and culture.</title>
        <authorList>
            <person name="Gilroy R."/>
            <person name="Ravi A."/>
            <person name="Getino M."/>
            <person name="Pursley I."/>
            <person name="Horton D.L."/>
            <person name="Alikhan N.F."/>
            <person name="Baker D."/>
            <person name="Gharbi K."/>
            <person name="Hall N."/>
            <person name="Watson M."/>
            <person name="Adriaenssens E.M."/>
            <person name="Foster-Nyarko E."/>
            <person name="Jarju S."/>
            <person name="Secka A."/>
            <person name="Antonio M."/>
            <person name="Oren A."/>
            <person name="Chaudhuri R.R."/>
            <person name="La Ragione R."/>
            <person name="Hildebrand F."/>
            <person name="Pallen M.J."/>
        </authorList>
    </citation>
    <scope>NUCLEOTIDE SEQUENCE</scope>
    <source>
        <strain evidence="1">CHK195-11698</strain>
    </source>
</reference>
<dbReference type="AlphaFoldDB" id="A0A9D1HP00"/>
<sequence>MKDSLEKSIMLDPQKRKCYQQAGWISEGELTEQDIQMISRILTLESLGFSDTEIKDLLPLIAQHPAYFKQKLKEKRVLILEDIHQNQTKLDTIDYLLHLPRS</sequence>
<comment type="caution">
    <text evidence="1">The sequence shown here is derived from an EMBL/GenBank/DDBJ whole genome shotgun (WGS) entry which is preliminary data.</text>
</comment>
<accession>A0A9D1HP00</accession>
<name>A0A9D1HP00_9FIRM</name>
<proteinExistence type="predicted"/>
<dbReference type="Gene3D" id="1.10.1660.10">
    <property type="match status" value="1"/>
</dbReference>